<evidence type="ECO:0000313" key="2">
    <source>
        <dbReference type="EMBL" id="CAL1359016.1"/>
    </source>
</evidence>
<gene>
    <name evidence="2" type="ORF">LTRI10_LOCUS6533</name>
</gene>
<reference evidence="2 3" key="1">
    <citation type="submission" date="2024-04" db="EMBL/GenBank/DDBJ databases">
        <authorList>
            <person name="Fracassetti M."/>
        </authorList>
    </citation>
    <scope>NUCLEOTIDE SEQUENCE [LARGE SCALE GENOMIC DNA]</scope>
</reference>
<dbReference type="EMBL" id="OZ034814">
    <property type="protein sequence ID" value="CAL1359016.1"/>
    <property type="molecule type" value="Genomic_DNA"/>
</dbReference>
<accession>A0AAV2CSL9</accession>
<organism evidence="2 3">
    <name type="scientific">Linum trigynum</name>
    <dbReference type="NCBI Taxonomy" id="586398"/>
    <lineage>
        <taxon>Eukaryota</taxon>
        <taxon>Viridiplantae</taxon>
        <taxon>Streptophyta</taxon>
        <taxon>Embryophyta</taxon>
        <taxon>Tracheophyta</taxon>
        <taxon>Spermatophyta</taxon>
        <taxon>Magnoliopsida</taxon>
        <taxon>eudicotyledons</taxon>
        <taxon>Gunneridae</taxon>
        <taxon>Pentapetalae</taxon>
        <taxon>rosids</taxon>
        <taxon>fabids</taxon>
        <taxon>Malpighiales</taxon>
        <taxon>Linaceae</taxon>
        <taxon>Linum</taxon>
    </lineage>
</organism>
<evidence type="ECO:0000313" key="3">
    <source>
        <dbReference type="Proteomes" id="UP001497516"/>
    </source>
</evidence>
<feature type="region of interest" description="Disordered" evidence="1">
    <location>
        <begin position="1"/>
        <end position="60"/>
    </location>
</feature>
<protein>
    <submittedName>
        <fullName evidence="2">Uncharacterized protein</fullName>
    </submittedName>
</protein>
<feature type="compositionally biased region" description="Low complexity" evidence="1">
    <location>
        <begin position="25"/>
        <end position="35"/>
    </location>
</feature>
<name>A0AAV2CSL9_9ROSI</name>
<keyword evidence="3" id="KW-1185">Reference proteome</keyword>
<dbReference type="Proteomes" id="UP001497516">
    <property type="component" value="Chromosome 10"/>
</dbReference>
<proteinExistence type="predicted"/>
<sequence>MDAVEFDDGSPTLFQFQSPHPPAEAAPAMTTTTPTRSDSLGKPKTQGKRSHKSAPKPPPILPILFAAATTAQGFVTGNGARMLPSQLVDFQRQLDSLSLPVQIPSSLPD</sequence>
<dbReference type="AlphaFoldDB" id="A0AAV2CSL9"/>
<feature type="compositionally biased region" description="Basic residues" evidence="1">
    <location>
        <begin position="45"/>
        <end position="54"/>
    </location>
</feature>
<evidence type="ECO:0000256" key="1">
    <source>
        <dbReference type="SAM" id="MobiDB-lite"/>
    </source>
</evidence>